<keyword evidence="3" id="KW-0966">Cell projection</keyword>
<accession>A0A934IGT4</accession>
<evidence type="ECO:0000313" key="4">
    <source>
        <dbReference type="Proteomes" id="UP000642488"/>
    </source>
</evidence>
<feature type="domain" description="Flagellar motor switch protein FliN-like C-terminal" evidence="2">
    <location>
        <begin position="213"/>
        <end position="280"/>
    </location>
</feature>
<organism evidence="3 4">
    <name type="scientific">Palleronia pontilimi</name>
    <dbReference type="NCBI Taxonomy" id="1964209"/>
    <lineage>
        <taxon>Bacteria</taxon>
        <taxon>Pseudomonadati</taxon>
        <taxon>Pseudomonadota</taxon>
        <taxon>Alphaproteobacteria</taxon>
        <taxon>Rhodobacterales</taxon>
        <taxon>Roseobacteraceae</taxon>
        <taxon>Palleronia</taxon>
    </lineage>
</organism>
<dbReference type="InterPro" id="IPR001543">
    <property type="entry name" value="FliN-like_C"/>
</dbReference>
<dbReference type="GO" id="GO:0071978">
    <property type="term" value="P:bacterial-type flagellum-dependent swarming motility"/>
    <property type="evidence" value="ECO:0007669"/>
    <property type="project" value="TreeGrafter"/>
</dbReference>
<dbReference type="PANTHER" id="PTHR30034">
    <property type="entry name" value="FLAGELLAR MOTOR SWITCH PROTEIN FLIM"/>
    <property type="match status" value="1"/>
</dbReference>
<dbReference type="GO" id="GO:0050918">
    <property type="term" value="P:positive chemotaxis"/>
    <property type="evidence" value="ECO:0007669"/>
    <property type="project" value="TreeGrafter"/>
</dbReference>
<evidence type="ECO:0000313" key="3">
    <source>
        <dbReference type="EMBL" id="MBJ3762837.1"/>
    </source>
</evidence>
<dbReference type="AlphaFoldDB" id="A0A934IGT4"/>
<gene>
    <name evidence="3" type="ORF">ILP92_08770</name>
</gene>
<keyword evidence="3" id="KW-0969">Cilium</keyword>
<name>A0A934IGT4_9RHOB</name>
<sequence>MSDLSPLRRKIGTKRPSDVPPPLTPERVWRRAVQHGLMRAIGLEAVIGEVTCDTILPDAAGDLVEDGALVALLDGPLGYGLIVVSRDLLGAMLEMLTLGRVQKRPLSDRVVTATDAAILADPLDRVLATQQALVAEMGVATLASGYRFATRIENTREIALSLEDETHDLFTIALEAGPGGPRSGKLTLVLPRAPVAPTDEAGPQDWNARIESRVLGAQVPLTAELTRLSLSVRALQNLKPGDTLPLGRHAINDVKIVSTGGQPLCVGRLGQSGGRKAVRIGVTPETFSAARLSRAGMGSDSAAE</sequence>
<feature type="region of interest" description="Disordered" evidence="1">
    <location>
        <begin position="1"/>
        <end position="23"/>
    </location>
</feature>
<proteinExistence type="predicted"/>
<dbReference type="RefSeq" id="WP_198916000.1">
    <property type="nucleotide sequence ID" value="NZ_JAEKPD010000007.1"/>
</dbReference>
<dbReference type="InterPro" id="IPR036429">
    <property type="entry name" value="SpoA-like_sf"/>
</dbReference>
<protein>
    <submittedName>
        <fullName evidence="3">FliM/FliN family flagellar motor switch protein</fullName>
    </submittedName>
</protein>
<dbReference type="Proteomes" id="UP000642488">
    <property type="component" value="Unassembled WGS sequence"/>
</dbReference>
<keyword evidence="3" id="KW-0282">Flagellum</keyword>
<dbReference type="Pfam" id="PF01052">
    <property type="entry name" value="FliMN_C"/>
    <property type="match status" value="1"/>
</dbReference>
<dbReference type="PANTHER" id="PTHR30034:SF6">
    <property type="entry name" value="YOP PROTEINS TRANSLOCATION PROTEIN Q"/>
    <property type="match status" value="1"/>
</dbReference>
<dbReference type="SUPFAM" id="SSF101801">
    <property type="entry name" value="Surface presentation of antigens (SPOA)"/>
    <property type="match status" value="1"/>
</dbReference>
<dbReference type="EMBL" id="JAEKPD010000007">
    <property type="protein sequence ID" value="MBJ3762837.1"/>
    <property type="molecule type" value="Genomic_DNA"/>
</dbReference>
<comment type="caution">
    <text evidence="3">The sequence shown here is derived from an EMBL/GenBank/DDBJ whole genome shotgun (WGS) entry which is preliminary data.</text>
</comment>
<evidence type="ECO:0000259" key="2">
    <source>
        <dbReference type="Pfam" id="PF01052"/>
    </source>
</evidence>
<keyword evidence="4" id="KW-1185">Reference proteome</keyword>
<dbReference type="Gene3D" id="2.30.330.10">
    <property type="entry name" value="SpoA-like"/>
    <property type="match status" value="1"/>
</dbReference>
<reference evidence="3" key="1">
    <citation type="submission" date="2020-12" db="EMBL/GenBank/DDBJ databases">
        <title>Bacterial taxonomy.</title>
        <authorList>
            <person name="Pan X."/>
        </authorList>
    </citation>
    <scope>NUCLEOTIDE SEQUENCE</scope>
    <source>
        <strain evidence="3">KCTC 52957</strain>
    </source>
</reference>
<evidence type="ECO:0000256" key="1">
    <source>
        <dbReference type="SAM" id="MobiDB-lite"/>
    </source>
</evidence>